<reference evidence="2 3" key="1">
    <citation type="submission" date="2018-10" db="EMBL/GenBank/DDBJ databases">
        <title>Draft genome sequence of Bacillus salarius IM0101, isolated from a hypersaline soil in Inner Mongolia, China.</title>
        <authorList>
            <person name="Yamprayoonswat W."/>
            <person name="Boonvisut S."/>
            <person name="Jumpathong W."/>
            <person name="Sittihan S."/>
            <person name="Ruangsuj P."/>
            <person name="Wanthongcharoen S."/>
            <person name="Thongpramul N."/>
            <person name="Pimmason S."/>
            <person name="Yu B."/>
            <person name="Yasawong M."/>
        </authorList>
    </citation>
    <scope>NUCLEOTIDE SEQUENCE [LARGE SCALE GENOMIC DNA]</scope>
    <source>
        <strain evidence="2 3">IM0101</strain>
    </source>
</reference>
<gene>
    <name evidence="2" type="ORF">D7Z54_18020</name>
</gene>
<keyword evidence="3" id="KW-1185">Reference proteome</keyword>
<comment type="caution">
    <text evidence="2">The sequence shown here is derived from an EMBL/GenBank/DDBJ whole genome shotgun (WGS) entry which is preliminary data.</text>
</comment>
<protein>
    <submittedName>
        <fullName evidence="2">Glycerophosphodiester phosphodiesterase</fullName>
    </submittedName>
</protein>
<dbReference type="AlphaFoldDB" id="A0A428N0C1"/>
<dbReference type="Proteomes" id="UP000275076">
    <property type="component" value="Unassembled WGS sequence"/>
</dbReference>
<dbReference type="InterPro" id="IPR030395">
    <property type="entry name" value="GP_PDE_dom"/>
</dbReference>
<dbReference type="PANTHER" id="PTHR46211:SF1">
    <property type="entry name" value="GLYCEROPHOSPHODIESTER PHOSPHODIESTERASE, CYTOPLASMIC"/>
    <property type="match status" value="1"/>
</dbReference>
<dbReference type="InterPro" id="IPR017946">
    <property type="entry name" value="PLC-like_Pdiesterase_TIM-brl"/>
</dbReference>
<dbReference type="CDD" id="cd08556">
    <property type="entry name" value="GDPD"/>
    <property type="match status" value="1"/>
</dbReference>
<organism evidence="2 3">
    <name type="scientific">Salibacterium salarium</name>
    <dbReference type="NCBI Taxonomy" id="284579"/>
    <lineage>
        <taxon>Bacteria</taxon>
        <taxon>Bacillati</taxon>
        <taxon>Bacillota</taxon>
        <taxon>Bacilli</taxon>
        <taxon>Bacillales</taxon>
        <taxon>Bacillaceae</taxon>
    </lineage>
</organism>
<evidence type="ECO:0000313" key="3">
    <source>
        <dbReference type="Proteomes" id="UP000275076"/>
    </source>
</evidence>
<dbReference type="PROSITE" id="PS51704">
    <property type="entry name" value="GP_PDE"/>
    <property type="match status" value="1"/>
</dbReference>
<feature type="domain" description="GP-PDE" evidence="1">
    <location>
        <begin position="1"/>
        <end position="188"/>
    </location>
</feature>
<accession>A0A428N0C1</accession>
<dbReference type="PANTHER" id="PTHR46211">
    <property type="entry name" value="GLYCEROPHOSPHORYL DIESTER PHOSPHODIESTERASE"/>
    <property type="match status" value="1"/>
</dbReference>
<dbReference type="GO" id="GO:0006629">
    <property type="term" value="P:lipid metabolic process"/>
    <property type="evidence" value="ECO:0007669"/>
    <property type="project" value="InterPro"/>
</dbReference>
<dbReference type="EMBL" id="RBVX01000019">
    <property type="protein sequence ID" value="RSL31884.1"/>
    <property type="molecule type" value="Genomic_DNA"/>
</dbReference>
<evidence type="ECO:0000259" key="1">
    <source>
        <dbReference type="PROSITE" id="PS51704"/>
    </source>
</evidence>
<name>A0A428N0C1_9BACI</name>
<dbReference type="GO" id="GO:0008081">
    <property type="term" value="F:phosphoric diester hydrolase activity"/>
    <property type="evidence" value="ECO:0007669"/>
    <property type="project" value="InterPro"/>
</dbReference>
<dbReference type="Gene3D" id="3.20.20.190">
    <property type="entry name" value="Phosphatidylinositol (PI) phosphodiesterase"/>
    <property type="match status" value="1"/>
</dbReference>
<evidence type="ECO:0000313" key="2">
    <source>
        <dbReference type="EMBL" id="RSL31884.1"/>
    </source>
</evidence>
<dbReference type="Pfam" id="PF03009">
    <property type="entry name" value="GDPD"/>
    <property type="match status" value="1"/>
</dbReference>
<dbReference type="SUPFAM" id="SSF51695">
    <property type="entry name" value="PLC-like phosphodiesterases"/>
    <property type="match status" value="1"/>
</dbReference>
<proteinExistence type="predicted"/>
<sequence length="189" mass="21786">MYVHTMPYGEDKIKNMTYDEWKVKTIKREGWSPSLLSEVFAVLDKGVQLNIEIKERGLENQVLTVIPPSLKQNIIISSFEGSVIEKVKALDADVRTALIVGQSLFTGNNKTFSYWHDYFPENRLKKAKADIVCPHFRIGNKLFVQRMHRKGYEVYVWTVNHPEKIKKIAKTGADGIFTDNIKTAVEQRK</sequence>